<dbReference type="EMBL" id="JARAKF010000006">
    <property type="protein sequence ID" value="MDU9002028.1"/>
    <property type="molecule type" value="Genomic_DNA"/>
</dbReference>
<accession>A0ABU3V772</accession>
<gene>
    <name evidence="1" type="ORF">PU648_59665</name>
</gene>
<sequence length="78" mass="8521">MAADEVRTHQFGYLTNELDDQEQTPARVSAWEAVTALNEIARRACAADFDVFLDCALEACDRNSVRSLSERVASTAGA</sequence>
<reference evidence="1 2" key="1">
    <citation type="submission" date="2023-02" db="EMBL/GenBank/DDBJ databases">
        <authorList>
            <person name="Maleckis M."/>
        </authorList>
    </citation>
    <scope>NUCLEOTIDE SEQUENCE [LARGE SCALE GENOMIC DNA]</scope>
    <source>
        <strain evidence="1 2">P8-A2</strain>
    </source>
</reference>
<name>A0ABU3V772_9ACTN</name>
<evidence type="ECO:0000313" key="2">
    <source>
        <dbReference type="Proteomes" id="UP001257627"/>
    </source>
</evidence>
<dbReference type="RefSeq" id="WP_240362628.1">
    <property type="nucleotide sequence ID" value="NZ_CP107955.1"/>
</dbReference>
<protein>
    <submittedName>
        <fullName evidence="1">Uncharacterized protein</fullName>
    </submittedName>
</protein>
<comment type="caution">
    <text evidence="1">The sequence shown here is derived from an EMBL/GenBank/DDBJ whole genome shotgun (WGS) entry which is preliminary data.</text>
</comment>
<proteinExistence type="predicted"/>
<evidence type="ECO:0000313" key="1">
    <source>
        <dbReference type="EMBL" id="MDU9002028.1"/>
    </source>
</evidence>
<dbReference type="Proteomes" id="UP001257627">
    <property type="component" value="Unassembled WGS sequence"/>
</dbReference>
<organism evidence="1 2">
    <name type="scientific">Streptomyces mirabilis</name>
    <dbReference type="NCBI Taxonomy" id="68239"/>
    <lineage>
        <taxon>Bacteria</taxon>
        <taxon>Bacillati</taxon>
        <taxon>Actinomycetota</taxon>
        <taxon>Actinomycetes</taxon>
        <taxon>Kitasatosporales</taxon>
        <taxon>Streptomycetaceae</taxon>
        <taxon>Streptomyces</taxon>
    </lineage>
</organism>
<keyword evidence="2" id="KW-1185">Reference proteome</keyword>